<dbReference type="InterPro" id="IPR050179">
    <property type="entry name" value="Trans_hexapeptide_repeat"/>
</dbReference>
<keyword evidence="2" id="KW-0808">Transferase</keyword>
<geneLocation type="plasmid" evidence="5 6">
    <name>pSmeSM11d</name>
</geneLocation>
<reference evidence="5 6" key="1">
    <citation type="journal article" date="2011" name="J. Biotechnol.">
        <title>The complete genome sequence of the dominant Sinorhizobium meliloti field isolate SM11 extends the S. meliloti pan-genome.</title>
        <authorList>
            <person name="Schneiker-Bekel S."/>
            <person name="Wibberg D."/>
            <person name="Bekel T."/>
            <person name="Blom J."/>
            <person name="Linke B."/>
            <person name="Neuweger H."/>
            <person name="Stiens M."/>
            <person name="Vorholter F.J."/>
            <person name="Weidner S."/>
            <person name="Goesmann A."/>
            <person name="Puhler A."/>
            <person name="Schluter A."/>
        </authorList>
    </citation>
    <scope>NUCLEOTIDE SEQUENCE [LARGE SCALE GENOMIC DNA]</scope>
    <source>
        <strain evidence="5 6">SM11</strain>
        <plasmid evidence="6">pSmeSM11d</plasmid>
    </source>
</reference>
<evidence type="ECO:0000256" key="1">
    <source>
        <dbReference type="ARBA" id="ARBA00007274"/>
    </source>
</evidence>
<evidence type="ECO:0000313" key="6">
    <source>
        <dbReference type="Proteomes" id="UP000009045"/>
    </source>
</evidence>
<protein>
    <submittedName>
        <fullName evidence="5">Acetyltransferase, cysElacA/lpxA/nodL family protein</fullName>
    </submittedName>
</protein>
<gene>
    <name evidence="5" type="ordered locus">SM11_pD0984</name>
</gene>
<dbReference type="InterPro" id="IPR018357">
    <property type="entry name" value="Hexapep_transf_CS"/>
</dbReference>
<dbReference type="Pfam" id="PF00132">
    <property type="entry name" value="Hexapep"/>
    <property type="match status" value="1"/>
</dbReference>
<dbReference type="SMR" id="F7XGZ0"/>
<keyword evidence="5" id="KW-0614">Plasmid</keyword>
<dbReference type="GO" id="GO:0016746">
    <property type="term" value="F:acyltransferase activity"/>
    <property type="evidence" value="ECO:0007669"/>
    <property type="project" value="UniProtKB-KW"/>
</dbReference>
<dbReference type="Gene3D" id="2.160.10.10">
    <property type="entry name" value="Hexapeptide repeat proteins"/>
    <property type="match status" value="1"/>
</dbReference>
<organism evidence="5 6">
    <name type="scientific">Sinorhizobium meliloti (strain SM11)</name>
    <dbReference type="NCBI Taxonomy" id="707241"/>
    <lineage>
        <taxon>Bacteria</taxon>
        <taxon>Pseudomonadati</taxon>
        <taxon>Pseudomonadota</taxon>
        <taxon>Alphaproteobacteria</taxon>
        <taxon>Hyphomicrobiales</taxon>
        <taxon>Rhizobiaceae</taxon>
        <taxon>Sinorhizobium/Ensifer group</taxon>
        <taxon>Sinorhizobium</taxon>
    </lineage>
</organism>
<evidence type="ECO:0000256" key="2">
    <source>
        <dbReference type="ARBA" id="ARBA00022679"/>
    </source>
</evidence>
<evidence type="ECO:0000256" key="4">
    <source>
        <dbReference type="ARBA" id="ARBA00023315"/>
    </source>
</evidence>
<accession>F7XGZ0</accession>
<dbReference type="PANTHER" id="PTHR43300">
    <property type="entry name" value="ACETYLTRANSFERASE"/>
    <property type="match status" value="1"/>
</dbReference>
<dbReference type="KEGG" id="smx:SM11_pD0984"/>
<name>F7XGZ0_SINMM</name>
<dbReference type="PANTHER" id="PTHR43300:SF11">
    <property type="entry name" value="ACETYLTRANSFERASE RV3034C-RELATED"/>
    <property type="match status" value="1"/>
</dbReference>
<dbReference type="HOGENOM" id="CLU_051638_5_0_5"/>
<dbReference type="SUPFAM" id="SSF51161">
    <property type="entry name" value="Trimeric LpxA-like enzymes"/>
    <property type="match status" value="1"/>
</dbReference>
<comment type="similarity">
    <text evidence="1">Belongs to the transferase hexapeptide repeat family.</text>
</comment>
<evidence type="ECO:0000256" key="3">
    <source>
        <dbReference type="ARBA" id="ARBA00022737"/>
    </source>
</evidence>
<evidence type="ECO:0000313" key="5">
    <source>
        <dbReference type="EMBL" id="AEH83816.1"/>
    </source>
</evidence>
<sequence length="256" mass="28411">MKEEVVAALGRHRVTFMGQPRDTRFGFGFKKDPIALEPFIQFRGGAFDVWKIGAFTYLGCRMTVFRHVDSIGRFCSIAPNVTVGAAEHATRMLGTHSMFNGQWDKQWPELFSEFGLTTDQIAVGRQAANAQLAARAGRVKIGNDVWIGDGAFISRGVTIGDGAVIAARSVVTKDIPPYAIVGGVPARVIRYRFDEAMIGRLLAAEWWEYGPAILRGVDWSSPDKCIDVIEQRVSEGFPRYTPRRIVVKPDDSVEMK</sequence>
<keyword evidence="3" id="KW-0677">Repeat</keyword>
<dbReference type="AlphaFoldDB" id="F7XGZ0"/>
<dbReference type="PROSITE" id="PS00101">
    <property type="entry name" value="HEXAPEP_TRANSFERASES"/>
    <property type="match status" value="1"/>
</dbReference>
<dbReference type="InterPro" id="IPR011004">
    <property type="entry name" value="Trimer_LpxA-like_sf"/>
</dbReference>
<dbReference type="CDD" id="cd03349">
    <property type="entry name" value="LbH_XAT"/>
    <property type="match status" value="1"/>
</dbReference>
<keyword evidence="4" id="KW-0012">Acyltransferase</keyword>
<dbReference type="Proteomes" id="UP000009045">
    <property type="component" value="Plasmid pSmeSM11d"/>
</dbReference>
<dbReference type="RefSeq" id="WP_010975445.1">
    <property type="nucleotide sequence ID" value="NC_017326.1"/>
</dbReference>
<dbReference type="EMBL" id="CP001832">
    <property type="protein sequence ID" value="AEH83816.1"/>
    <property type="molecule type" value="Genomic_DNA"/>
</dbReference>
<dbReference type="InterPro" id="IPR001451">
    <property type="entry name" value="Hexapep"/>
</dbReference>
<proteinExistence type="inferred from homology"/>